<evidence type="ECO:0000259" key="3">
    <source>
        <dbReference type="Pfam" id="PF03061"/>
    </source>
</evidence>
<dbReference type="OrthoDB" id="7061558at2"/>
<organism evidence="4 5">
    <name type="scientific">Panacagrimonas perspica</name>
    <dbReference type="NCBI Taxonomy" id="381431"/>
    <lineage>
        <taxon>Bacteria</taxon>
        <taxon>Pseudomonadati</taxon>
        <taxon>Pseudomonadota</taxon>
        <taxon>Gammaproteobacteria</taxon>
        <taxon>Nevskiales</taxon>
        <taxon>Nevskiaceae</taxon>
        <taxon>Panacagrimonas</taxon>
    </lineage>
</organism>
<dbReference type="SUPFAM" id="SSF54637">
    <property type="entry name" value="Thioesterase/thiol ester dehydrase-isomerase"/>
    <property type="match status" value="1"/>
</dbReference>
<evidence type="ECO:0000256" key="2">
    <source>
        <dbReference type="ARBA" id="ARBA00022801"/>
    </source>
</evidence>
<dbReference type="Proteomes" id="UP000295341">
    <property type="component" value="Unassembled WGS sequence"/>
</dbReference>
<accession>A0A4S3JYC9</accession>
<comment type="caution">
    <text evidence="4">The sequence shown here is derived from an EMBL/GenBank/DDBJ whole genome shotgun (WGS) entry which is preliminary data.</text>
</comment>
<dbReference type="NCBIfam" id="TIGR00369">
    <property type="entry name" value="unchar_dom_1"/>
    <property type="match status" value="1"/>
</dbReference>
<evidence type="ECO:0000256" key="1">
    <source>
        <dbReference type="ARBA" id="ARBA00008324"/>
    </source>
</evidence>
<reference evidence="4 5" key="1">
    <citation type="submission" date="2019-03" db="EMBL/GenBank/DDBJ databases">
        <title>Genomic Encyclopedia of Type Strains, Phase IV (KMG-IV): sequencing the most valuable type-strain genomes for metagenomic binning, comparative biology and taxonomic classification.</title>
        <authorList>
            <person name="Goeker M."/>
        </authorList>
    </citation>
    <scope>NUCLEOTIDE SEQUENCE [LARGE SCALE GENOMIC DNA]</scope>
    <source>
        <strain evidence="4 5">DSM 26377</strain>
    </source>
</reference>
<dbReference type="InterPro" id="IPR006683">
    <property type="entry name" value="Thioestr_dom"/>
</dbReference>
<dbReference type="GO" id="GO:0047617">
    <property type="term" value="F:fatty acyl-CoA hydrolase activity"/>
    <property type="evidence" value="ECO:0007669"/>
    <property type="project" value="InterPro"/>
</dbReference>
<dbReference type="InterPro" id="IPR039298">
    <property type="entry name" value="ACOT13"/>
</dbReference>
<dbReference type="EMBL" id="SOBT01000008">
    <property type="protein sequence ID" value="TDU32227.1"/>
    <property type="molecule type" value="Genomic_DNA"/>
</dbReference>
<dbReference type="PANTHER" id="PTHR21660:SF1">
    <property type="entry name" value="ACYL-COENZYME A THIOESTERASE 13"/>
    <property type="match status" value="1"/>
</dbReference>
<feature type="domain" description="Thioesterase" evidence="3">
    <location>
        <begin position="54"/>
        <end position="126"/>
    </location>
</feature>
<sequence>MSASSLAAAGDIPAGFVALELDSGFNTAFGLIYRHETEQKLGFRMGPHHLNPIGVLHGGAMATFADTLVLAIIRGIPIRQPHTPTISITVDYVAAAPAGSWIEADTTLVKATRTMLFVQALITADGEIVSRTSGIYRYYGQ</sequence>
<evidence type="ECO:0000313" key="5">
    <source>
        <dbReference type="Proteomes" id="UP000295341"/>
    </source>
</evidence>
<comment type="similarity">
    <text evidence="1">Belongs to the thioesterase PaaI family.</text>
</comment>
<keyword evidence="2" id="KW-0378">Hydrolase</keyword>
<evidence type="ECO:0000313" key="4">
    <source>
        <dbReference type="EMBL" id="TDU32227.1"/>
    </source>
</evidence>
<gene>
    <name evidence="4" type="ORF">DFR24_1616</name>
</gene>
<name>A0A4S3JYC9_9GAMM</name>
<protein>
    <submittedName>
        <fullName evidence="4">Uncharacterized protein (TIGR00369 family)</fullName>
    </submittedName>
</protein>
<dbReference type="RefSeq" id="WP_133880744.1">
    <property type="nucleotide sequence ID" value="NZ_MWIN01000050.1"/>
</dbReference>
<keyword evidence="5" id="KW-1185">Reference proteome</keyword>
<proteinExistence type="inferred from homology"/>
<dbReference type="Pfam" id="PF03061">
    <property type="entry name" value="4HBT"/>
    <property type="match status" value="1"/>
</dbReference>
<dbReference type="InterPro" id="IPR029069">
    <property type="entry name" value="HotDog_dom_sf"/>
</dbReference>
<dbReference type="CDD" id="cd03443">
    <property type="entry name" value="PaaI_thioesterase"/>
    <property type="match status" value="1"/>
</dbReference>
<dbReference type="InterPro" id="IPR003736">
    <property type="entry name" value="PAAI_dom"/>
</dbReference>
<dbReference type="AlphaFoldDB" id="A0A4S3JYC9"/>
<dbReference type="PANTHER" id="PTHR21660">
    <property type="entry name" value="THIOESTERASE SUPERFAMILY MEMBER-RELATED"/>
    <property type="match status" value="1"/>
</dbReference>
<dbReference type="Gene3D" id="3.10.129.10">
    <property type="entry name" value="Hotdog Thioesterase"/>
    <property type="match status" value="1"/>
</dbReference>